<dbReference type="Pfam" id="PF01359">
    <property type="entry name" value="Transposase_1"/>
    <property type="match status" value="1"/>
</dbReference>
<dbReference type="Proteomes" id="UP000762676">
    <property type="component" value="Unassembled WGS sequence"/>
</dbReference>
<dbReference type="InterPro" id="IPR001888">
    <property type="entry name" value="Transposase_1"/>
</dbReference>
<dbReference type="AlphaFoldDB" id="A0AAV4HYS4"/>
<proteinExistence type="predicted"/>
<evidence type="ECO:0000313" key="2">
    <source>
        <dbReference type="Proteomes" id="UP000762676"/>
    </source>
</evidence>
<gene>
    <name evidence="1" type="ORF">ElyMa_006443500</name>
</gene>
<sequence length="188" mass="20968">MTWKHPSSPVTKAFKVQRSTAKVMATAFWDAKGVILLDILPQDNSAKKRSTKLRRCCAVMTMNPQSKSAIVRILLIVFACATVLKTTYASSEASVGNGSLIWKDYRLPEDLIPRKYLIRLHPNISSLLSQLEFIDTKVGLYGDDALAITNKSARQAEKIKNKCAQYSGRNTIIQANQKVVDFLDVTFS</sequence>
<protein>
    <submittedName>
        <fullName evidence="1">Histone-lysine N-methyltransferase SETMAR</fullName>
    </submittedName>
</protein>
<accession>A0AAV4HYS4</accession>
<evidence type="ECO:0000313" key="1">
    <source>
        <dbReference type="EMBL" id="GFS02362.1"/>
    </source>
</evidence>
<keyword evidence="2" id="KW-1185">Reference proteome</keyword>
<dbReference type="EMBL" id="BMAT01012943">
    <property type="protein sequence ID" value="GFS02362.1"/>
    <property type="molecule type" value="Genomic_DNA"/>
</dbReference>
<comment type="caution">
    <text evidence="1">The sequence shown here is derived from an EMBL/GenBank/DDBJ whole genome shotgun (WGS) entry which is preliminary data.</text>
</comment>
<name>A0AAV4HYS4_9GAST</name>
<organism evidence="1 2">
    <name type="scientific">Elysia marginata</name>
    <dbReference type="NCBI Taxonomy" id="1093978"/>
    <lineage>
        <taxon>Eukaryota</taxon>
        <taxon>Metazoa</taxon>
        <taxon>Spiralia</taxon>
        <taxon>Lophotrochozoa</taxon>
        <taxon>Mollusca</taxon>
        <taxon>Gastropoda</taxon>
        <taxon>Heterobranchia</taxon>
        <taxon>Euthyneura</taxon>
        <taxon>Panpulmonata</taxon>
        <taxon>Sacoglossa</taxon>
        <taxon>Placobranchoidea</taxon>
        <taxon>Plakobranchidae</taxon>
        <taxon>Elysia</taxon>
    </lineage>
</organism>
<reference evidence="1 2" key="1">
    <citation type="journal article" date="2021" name="Elife">
        <title>Chloroplast acquisition without the gene transfer in kleptoplastic sea slugs, Plakobranchus ocellatus.</title>
        <authorList>
            <person name="Maeda T."/>
            <person name="Takahashi S."/>
            <person name="Yoshida T."/>
            <person name="Shimamura S."/>
            <person name="Takaki Y."/>
            <person name="Nagai Y."/>
            <person name="Toyoda A."/>
            <person name="Suzuki Y."/>
            <person name="Arimoto A."/>
            <person name="Ishii H."/>
            <person name="Satoh N."/>
            <person name="Nishiyama T."/>
            <person name="Hasebe M."/>
            <person name="Maruyama T."/>
            <person name="Minagawa J."/>
            <person name="Obokata J."/>
            <person name="Shigenobu S."/>
        </authorList>
    </citation>
    <scope>NUCLEOTIDE SEQUENCE [LARGE SCALE GENOMIC DNA]</scope>
</reference>